<dbReference type="EMBL" id="ML121558">
    <property type="protein sequence ID" value="RPB21581.1"/>
    <property type="molecule type" value="Genomic_DNA"/>
</dbReference>
<evidence type="ECO:0000256" key="1">
    <source>
        <dbReference type="SAM" id="MobiDB-lite"/>
    </source>
</evidence>
<evidence type="ECO:0000313" key="2">
    <source>
        <dbReference type="EMBL" id="RPB21581.1"/>
    </source>
</evidence>
<protein>
    <submittedName>
        <fullName evidence="2">Uncharacterized protein</fullName>
    </submittedName>
</protein>
<accession>A0A3N4LLM9</accession>
<sequence length="420" mass="47313">MAYPSSPNDPSSYNGHRERQRGRDIETHHNGRHPSSHEYHAPPPKHYDSNDADRRSSGGYYTPPHDFYASYDADRRGSGGYHAQQPEYYDGYNTDRRGSGGYHAQPPEYYDGYNTDRRGSGGYHAQPPESSHRQFGSHHASIHHSSALRQEQGMRVEPRASSGHHQRSQSTSWGTPLERHASTHHSSALRQEQGMRIEPGASSGLHQRSQSTCRGTPHEGHASNHYSSTRRQEHGMRVAPGASSGPHQRSQSFSHGTPENHERHTPQGRGSYGSALPNLHEQSRLSNENSEEYTGRQRLDASVREWLDKSSNASQSTAPLSHERRPEPRSFGAYSATRSSHLPQMPSQEPSQRRESRNPPGVYAAPPGQRHDYHGHCRRQRMHSPPPLTEIPPRTPKLPDSAFDYVIDLDKGTMIENKRR</sequence>
<feature type="region of interest" description="Disordered" evidence="1">
    <location>
        <begin position="1"/>
        <end position="277"/>
    </location>
</feature>
<feature type="compositionally biased region" description="Polar residues" evidence="1">
    <location>
        <begin position="336"/>
        <end position="350"/>
    </location>
</feature>
<feature type="compositionally biased region" description="Polar residues" evidence="1">
    <location>
        <begin position="245"/>
        <end position="257"/>
    </location>
</feature>
<reference evidence="2 3" key="1">
    <citation type="journal article" date="2018" name="Nat. Ecol. Evol.">
        <title>Pezizomycetes genomes reveal the molecular basis of ectomycorrhizal truffle lifestyle.</title>
        <authorList>
            <person name="Murat C."/>
            <person name="Payen T."/>
            <person name="Noel B."/>
            <person name="Kuo A."/>
            <person name="Morin E."/>
            <person name="Chen J."/>
            <person name="Kohler A."/>
            <person name="Krizsan K."/>
            <person name="Balestrini R."/>
            <person name="Da Silva C."/>
            <person name="Montanini B."/>
            <person name="Hainaut M."/>
            <person name="Levati E."/>
            <person name="Barry K.W."/>
            <person name="Belfiori B."/>
            <person name="Cichocki N."/>
            <person name="Clum A."/>
            <person name="Dockter R.B."/>
            <person name="Fauchery L."/>
            <person name="Guy J."/>
            <person name="Iotti M."/>
            <person name="Le Tacon F."/>
            <person name="Lindquist E.A."/>
            <person name="Lipzen A."/>
            <person name="Malagnac F."/>
            <person name="Mello A."/>
            <person name="Molinier V."/>
            <person name="Miyauchi S."/>
            <person name="Poulain J."/>
            <person name="Riccioni C."/>
            <person name="Rubini A."/>
            <person name="Sitrit Y."/>
            <person name="Splivallo R."/>
            <person name="Traeger S."/>
            <person name="Wang M."/>
            <person name="Zifcakova L."/>
            <person name="Wipf D."/>
            <person name="Zambonelli A."/>
            <person name="Paolocci F."/>
            <person name="Nowrousian M."/>
            <person name="Ottonello S."/>
            <person name="Baldrian P."/>
            <person name="Spatafora J.W."/>
            <person name="Henrissat B."/>
            <person name="Nagy L.G."/>
            <person name="Aury J.M."/>
            <person name="Wincker P."/>
            <person name="Grigoriev I.V."/>
            <person name="Bonfante P."/>
            <person name="Martin F.M."/>
        </authorList>
    </citation>
    <scope>NUCLEOTIDE SEQUENCE [LARGE SCALE GENOMIC DNA]</scope>
    <source>
        <strain evidence="2 3">ATCC MYA-4762</strain>
    </source>
</reference>
<feature type="compositionally biased region" description="Pro residues" evidence="1">
    <location>
        <begin position="384"/>
        <end position="396"/>
    </location>
</feature>
<keyword evidence="3" id="KW-1185">Reference proteome</keyword>
<name>A0A3N4LLM9_9PEZI</name>
<dbReference type="AlphaFoldDB" id="A0A3N4LLM9"/>
<feature type="compositionally biased region" description="Polar residues" evidence="1">
    <location>
        <begin position="204"/>
        <end position="214"/>
    </location>
</feature>
<feature type="region of interest" description="Disordered" evidence="1">
    <location>
        <begin position="308"/>
        <end position="401"/>
    </location>
</feature>
<proteinExistence type="predicted"/>
<gene>
    <name evidence="2" type="ORF">L211DRAFT_422366</name>
</gene>
<feature type="compositionally biased region" description="Low complexity" evidence="1">
    <location>
        <begin position="1"/>
        <end position="14"/>
    </location>
</feature>
<dbReference type="InParanoid" id="A0A3N4LLM9"/>
<dbReference type="Proteomes" id="UP000267821">
    <property type="component" value="Unassembled WGS sequence"/>
</dbReference>
<evidence type="ECO:0000313" key="3">
    <source>
        <dbReference type="Proteomes" id="UP000267821"/>
    </source>
</evidence>
<feature type="compositionally biased region" description="Polar residues" evidence="1">
    <location>
        <begin position="309"/>
        <end position="319"/>
    </location>
</feature>
<dbReference type="OrthoDB" id="10389636at2759"/>
<organism evidence="2 3">
    <name type="scientific">Terfezia boudieri ATCC MYA-4762</name>
    <dbReference type="NCBI Taxonomy" id="1051890"/>
    <lineage>
        <taxon>Eukaryota</taxon>
        <taxon>Fungi</taxon>
        <taxon>Dikarya</taxon>
        <taxon>Ascomycota</taxon>
        <taxon>Pezizomycotina</taxon>
        <taxon>Pezizomycetes</taxon>
        <taxon>Pezizales</taxon>
        <taxon>Pezizaceae</taxon>
        <taxon>Terfezia</taxon>
    </lineage>
</organism>
<feature type="compositionally biased region" description="Basic and acidic residues" evidence="1">
    <location>
        <begin position="15"/>
        <end position="56"/>
    </location>
</feature>
<feature type="compositionally biased region" description="Low complexity" evidence="1">
    <location>
        <begin position="137"/>
        <end position="147"/>
    </location>
</feature>